<dbReference type="AlphaFoldDB" id="A0A0L7MA08"/>
<evidence type="ECO:0000313" key="2">
    <source>
        <dbReference type="EMBL" id="KOB89638.1"/>
    </source>
</evidence>
<evidence type="ECO:0000256" key="1">
    <source>
        <dbReference type="SAM" id="MobiDB-lite"/>
    </source>
</evidence>
<reference evidence="3" key="2">
    <citation type="submission" date="2006-09" db="EMBL/GenBank/DDBJ databases">
        <title>The genome sequence of Plasmodium falciparum Dd2.</title>
        <authorList>
            <consortium name="The Broad Institute Genome Sequencing Platform"/>
            <person name="Birren B."/>
            <person name="Lander E."/>
            <person name="Galagan J."/>
            <person name="Nusbaum C."/>
            <person name="Devon K."/>
            <person name="Henn M."/>
            <person name="Jaffe D."/>
            <person name="Butler J."/>
            <person name="Alvarez P."/>
            <person name="Gnerre S."/>
            <person name="Grabherr M."/>
            <person name="Kleber M."/>
            <person name="Mauceli E."/>
            <person name="Brockman W."/>
            <person name="MacCallum I.A."/>
            <person name="Rounsley S."/>
            <person name="Young S."/>
            <person name="LaButti K."/>
            <person name="Pushparaj V."/>
            <person name="DeCaprio D."/>
            <person name="Crawford M."/>
            <person name="Koehrsen M."/>
            <person name="Engels R."/>
            <person name="Montgomery P."/>
            <person name="Pearson M."/>
            <person name="Howarth C."/>
            <person name="Larson L."/>
            <person name="Luoma S."/>
            <person name="White J."/>
            <person name="Kodira C."/>
            <person name="Zeng Q."/>
            <person name="O'Leary S."/>
            <person name="Yandava C."/>
            <person name="Alvarado L."/>
            <person name="Wirth D."/>
            <person name="Volkman S."/>
            <person name="Hartl D."/>
        </authorList>
    </citation>
    <scope>NUCLEOTIDE SEQUENCE [LARGE SCALE GENOMIC DNA]</scope>
</reference>
<protein>
    <submittedName>
        <fullName evidence="2">Uncharacterized protein</fullName>
    </submittedName>
</protein>
<evidence type="ECO:0000313" key="3">
    <source>
        <dbReference type="Proteomes" id="UP000054282"/>
    </source>
</evidence>
<gene>
    <name evidence="2" type="ORF">PFDG_05188</name>
</gene>
<proteinExistence type="predicted"/>
<feature type="region of interest" description="Disordered" evidence="1">
    <location>
        <begin position="1"/>
        <end position="22"/>
    </location>
</feature>
<feature type="compositionally biased region" description="Polar residues" evidence="1">
    <location>
        <begin position="1"/>
        <end position="14"/>
    </location>
</feature>
<accession>A0A0L7MA08</accession>
<sequence>MRNSTNKEQPNTYSEMEPKKSVGASTLHDEGIIKFTYPTDIIYSKGTNNFARLIYAKDVAHVYVDDCVINN</sequence>
<reference evidence="3" key="1">
    <citation type="submission" date="2006-09" db="EMBL/GenBank/DDBJ databases">
        <title>Annotation of Plasmodium falciparum Dd2.</title>
        <authorList>
            <consortium name="The Broad Institute Genome Sequencing Platform"/>
            <person name="Volkman S.K."/>
            <person name="Neafsey D.E."/>
            <person name="Dash A.P."/>
            <person name="Chitnis C.E."/>
            <person name="Hartl D.L."/>
            <person name="Young S.K."/>
            <person name="Zeng Q."/>
            <person name="Koehrsen M."/>
            <person name="Alvarado L."/>
            <person name="Berlin A."/>
            <person name="Borenstein D."/>
            <person name="Chapman S.B."/>
            <person name="Chen Z."/>
            <person name="Engels R."/>
            <person name="Freedman E."/>
            <person name="Gellesch M."/>
            <person name="Goldberg J."/>
            <person name="Griggs A."/>
            <person name="Gujja S."/>
            <person name="Heilman E.R."/>
            <person name="Heiman D.I."/>
            <person name="Howarth C."/>
            <person name="Jen D."/>
            <person name="Larson L."/>
            <person name="Mehta T."/>
            <person name="Neiman D."/>
            <person name="Park D."/>
            <person name="Pearson M."/>
            <person name="Roberts A."/>
            <person name="Saif S."/>
            <person name="Shea T."/>
            <person name="Shenoy N."/>
            <person name="Sisk P."/>
            <person name="Stolte C."/>
            <person name="Sykes S."/>
            <person name="Walk T."/>
            <person name="White J."/>
            <person name="Yandava C."/>
            <person name="Haas B."/>
            <person name="Henn M.R."/>
            <person name="Nusbaum C."/>
            <person name="Birren B."/>
        </authorList>
    </citation>
    <scope>NUCLEOTIDE SEQUENCE [LARGE SCALE GENOMIC DNA]</scope>
</reference>
<dbReference type="Proteomes" id="UP000054282">
    <property type="component" value="Unassembled WGS sequence"/>
</dbReference>
<name>A0A0L7MA08_PLAF4</name>
<dbReference type="KEGG" id="pfd:PFDG_05188"/>
<organism evidence="2 3">
    <name type="scientific">Plasmodium falciparum (isolate Dd2)</name>
    <dbReference type="NCBI Taxonomy" id="57267"/>
    <lineage>
        <taxon>Eukaryota</taxon>
        <taxon>Sar</taxon>
        <taxon>Alveolata</taxon>
        <taxon>Apicomplexa</taxon>
        <taxon>Aconoidasida</taxon>
        <taxon>Haemosporida</taxon>
        <taxon>Plasmodiidae</taxon>
        <taxon>Plasmodium</taxon>
        <taxon>Plasmodium (Laverania)</taxon>
    </lineage>
</organism>
<dbReference type="EMBL" id="GG702827">
    <property type="protein sequence ID" value="KOB89638.1"/>
    <property type="molecule type" value="Genomic_DNA"/>
</dbReference>